<dbReference type="PANTHER" id="PTHR47784">
    <property type="entry name" value="STEROL UPTAKE CONTROL PROTEIN 2"/>
    <property type="match status" value="1"/>
</dbReference>
<dbReference type="Gene3D" id="4.10.240.10">
    <property type="entry name" value="Zn(2)-C6 fungal-type DNA-binding domain"/>
    <property type="match status" value="1"/>
</dbReference>
<dbReference type="PROSITE" id="PS50048">
    <property type="entry name" value="ZN2_CY6_FUNGAL_2"/>
    <property type="match status" value="1"/>
</dbReference>
<feature type="region of interest" description="Disordered" evidence="2">
    <location>
        <begin position="228"/>
        <end position="253"/>
    </location>
</feature>
<dbReference type="AlphaFoldDB" id="A0AAD8XDF2"/>
<comment type="caution">
    <text evidence="4">The sequence shown here is derived from an EMBL/GenBank/DDBJ whole genome shotgun (WGS) entry which is preliminary data.</text>
</comment>
<dbReference type="InterPro" id="IPR053157">
    <property type="entry name" value="Sterol_Uptake_Regulator"/>
</dbReference>
<reference evidence="4" key="1">
    <citation type="submission" date="2021-12" db="EMBL/GenBank/DDBJ databases">
        <title>Comparative genomics, transcriptomics and evolutionary studies reveal genomic signatures of adaptation to plant cell wall in hemibiotrophic fungi.</title>
        <authorList>
            <consortium name="DOE Joint Genome Institute"/>
            <person name="Baroncelli R."/>
            <person name="Diaz J.F."/>
            <person name="Benocci T."/>
            <person name="Peng M."/>
            <person name="Battaglia E."/>
            <person name="Haridas S."/>
            <person name="Andreopoulos W."/>
            <person name="Labutti K."/>
            <person name="Pangilinan J."/>
            <person name="Floch G.L."/>
            <person name="Makela M.R."/>
            <person name="Henrissat B."/>
            <person name="Grigoriev I.V."/>
            <person name="Crouch J.A."/>
            <person name="De Vries R.P."/>
            <person name="Sukno S.A."/>
            <person name="Thon M.R."/>
        </authorList>
    </citation>
    <scope>NUCLEOTIDE SEQUENCE</scope>
    <source>
        <strain evidence="4">CBS 112980</strain>
    </source>
</reference>
<evidence type="ECO:0000313" key="5">
    <source>
        <dbReference type="Proteomes" id="UP001244207"/>
    </source>
</evidence>
<dbReference type="InterPro" id="IPR036864">
    <property type="entry name" value="Zn2-C6_fun-type_DNA-bd_sf"/>
</dbReference>
<organism evidence="4 5">
    <name type="scientific">Glomerella acutata</name>
    <name type="common">Colletotrichum acutatum</name>
    <dbReference type="NCBI Taxonomy" id="27357"/>
    <lineage>
        <taxon>Eukaryota</taxon>
        <taxon>Fungi</taxon>
        <taxon>Dikarya</taxon>
        <taxon>Ascomycota</taxon>
        <taxon>Pezizomycotina</taxon>
        <taxon>Sordariomycetes</taxon>
        <taxon>Hypocreomycetidae</taxon>
        <taxon>Glomerellales</taxon>
        <taxon>Glomerellaceae</taxon>
        <taxon>Colletotrichum</taxon>
        <taxon>Colletotrichum acutatum species complex</taxon>
    </lineage>
</organism>
<dbReference type="EMBL" id="JAHMHS010000137">
    <property type="protein sequence ID" value="KAK1713444.1"/>
    <property type="molecule type" value="Genomic_DNA"/>
</dbReference>
<name>A0AAD8XDF2_GLOAC</name>
<sequence length="253" mass="28300">MSSRRSHVNSHHCCLQRNEGRVKCDEGKPVCSRCRKRGLKCVYRHLLESQDTFSNFSLQQGRPGESRAFGVGYFRGIFLPHTPTPKWPGSDPAADFLLGHYFGYLAVFLVSPPSQFGVLSMYQQAIERHLKAQKSCIQLFLPFLQHTFQPRKDMSGSNSRPRMPVSKCLITGLHHRALALESFRSAHVGNLTPPTCKTALMAVGLLIACSFALSPFRWLIRRGCPEPHGSSNSGRSTVPRGRHAFPPGLERSQ</sequence>
<keyword evidence="5" id="KW-1185">Reference proteome</keyword>
<keyword evidence="1" id="KW-0539">Nucleus</keyword>
<dbReference type="GeneID" id="85399829"/>
<dbReference type="GO" id="GO:0008270">
    <property type="term" value="F:zinc ion binding"/>
    <property type="evidence" value="ECO:0007669"/>
    <property type="project" value="InterPro"/>
</dbReference>
<evidence type="ECO:0000256" key="2">
    <source>
        <dbReference type="SAM" id="MobiDB-lite"/>
    </source>
</evidence>
<feature type="domain" description="Zn(2)-C6 fungal-type" evidence="3">
    <location>
        <begin position="13"/>
        <end position="43"/>
    </location>
</feature>
<evidence type="ECO:0000259" key="3">
    <source>
        <dbReference type="PROSITE" id="PS50048"/>
    </source>
</evidence>
<evidence type="ECO:0000313" key="4">
    <source>
        <dbReference type="EMBL" id="KAK1713444.1"/>
    </source>
</evidence>
<evidence type="ECO:0000256" key="1">
    <source>
        <dbReference type="ARBA" id="ARBA00023242"/>
    </source>
</evidence>
<gene>
    <name evidence="4" type="ORF">BDZ83DRAFT_80041</name>
</gene>
<accession>A0AAD8XDF2</accession>
<dbReference type="PANTHER" id="PTHR47784:SF5">
    <property type="entry name" value="STEROL UPTAKE CONTROL PROTEIN 2"/>
    <property type="match status" value="1"/>
</dbReference>
<proteinExistence type="predicted"/>
<dbReference type="RefSeq" id="XP_060359770.1">
    <property type="nucleotide sequence ID" value="XM_060515931.1"/>
</dbReference>
<dbReference type="Proteomes" id="UP001244207">
    <property type="component" value="Unassembled WGS sequence"/>
</dbReference>
<dbReference type="InterPro" id="IPR001138">
    <property type="entry name" value="Zn2Cys6_DnaBD"/>
</dbReference>
<dbReference type="SUPFAM" id="SSF57701">
    <property type="entry name" value="Zn2/Cys6 DNA-binding domain"/>
    <property type="match status" value="1"/>
</dbReference>
<dbReference type="GO" id="GO:0001228">
    <property type="term" value="F:DNA-binding transcription activator activity, RNA polymerase II-specific"/>
    <property type="evidence" value="ECO:0007669"/>
    <property type="project" value="TreeGrafter"/>
</dbReference>
<dbReference type="CDD" id="cd00067">
    <property type="entry name" value="GAL4"/>
    <property type="match status" value="1"/>
</dbReference>
<protein>
    <recommendedName>
        <fullName evidence="3">Zn(2)-C6 fungal-type domain-containing protein</fullName>
    </recommendedName>
</protein>
<dbReference type="Pfam" id="PF00172">
    <property type="entry name" value="Zn_clus"/>
    <property type="match status" value="1"/>
</dbReference>